<evidence type="ECO:0000256" key="5">
    <source>
        <dbReference type="SAM" id="Phobius"/>
    </source>
</evidence>
<keyword evidence="5" id="KW-0812">Transmembrane</keyword>
<keyword evidence="2 4" id="KW-0863">Zinc-finger</keyword>
<dbReference type="Gene3D" id="3.30.40.10">
    <property type="entry name" value="Zinc/RING finger domain, C3HC4 (zinc finger)"/>
    <property type="match status" value="1"/>
</dbReference>
<dbReference type="PROSITE" id="PS50089">
    <property type="entry name" value="ZF_RING_2"/>
    <property type="match status" value="1"/>
</dbReference>
<sequence length="158" mass="17967">MKGLEAGFPRSLDSQRQPVWMVLFTAGSLLLASRTWQASRRIYKAFSQPNVEAQDHQRKKKCRKGQMINKDCPICLETLQPNMPNCVVLRCSHGFHRPCLDRWLEKRRICPYCRCSSLDGYDGTGTVQSEVMGIIVGFSSWIIIAVTAHSILDLFMGM</sequence>
<dbReference type="InterPro" id="IPR001841">
    <property type="entry name" value="Znf_RING"/>
</dbReference>
<evidence type="ECO:0000256" key="4">
    <source>
        <dbReference type="PROSITE-ProRule" id="PRU00175"/>
    </source>
</evidence>
<dbReference type="PANTHER" id="PTHR45798">
    <property type="entry name" value="RING-H2 FINGER PROTEIN ATL61-RELATED-RELATED"/>
    <property type="match status" value="1"/>
</dbReference>
<evidence type="ECO:0000256" key="1">
    <source>
        <dbReference type="ARBA" id="ARBA00022723"/>
    </source>
</evidence>
<accession>A0A7S3YEZ9</accession>
<dbReference type="Pfam" id="PF13639">
    <property type="entry name" value="zf-RING_2"/>
    <property type="match status" value="1"/>
</dbReference>
<feature type="transmembrane region" description="Helical" evidence="5">
    <location>
        <begin position="131"/>
        <end position="152"/>
    </location>
</feature>
<evidence type="ECO:0000313" key="7">
    <source>
        <dbReference type="EMBL" id="CAE0649667.1"/>
    </source>
</evidence>
<organism evidence="7">
    <name type="scientific">Lotharella globosa</name>
    <dbReference type="NCBI Taxonomy" id="91324"/>
    <lineage>
        <taxon>Eukaryota</taxon>
        <taxon>Sar</taxon>
        <taxon>Rhizaria</taxon>
        <taxon>Cercozoa</taxon>
        <taxon>Chlorarachniophyceae</taxon>
        <taxon>Lotharella</taxon>
    </lineage>
</organism>
<dbReference type="GO" id="GO:0008270">
    <property type="term" value="F:zinc ion binding"/>
    <property type="evidence" value="ECO:0007669"/>
    <property type="project" value="UniProtKB-KW"/>
</dbReference>
<keyword evidence="5" id="KW-1133">Transmembrane helix</keyword>
<keyword evidence="3" id="KW-0862">Zinc</keyword>
<dbReference type="InterPro" id="IPR013083">
    <property type="entry name" value="Znf_RING/FYVE/PHD"/>
</dbReference>
<dbReference type="AlphaFoldDB" id="A0A7S3YEZ9"/>
<dbReference type="SUPFAM" id="SSF57850">
    <property type="entry name" value="RING/U-box"/>
    <property type="match status" value="1"/>
</dbReference>
<proteinExistence type="predicted"/>
<dbReference type="InterPro" id="IPR052788">
    <property type="entry name" value="RING-type_E3_ligase_ATL"/>
</dbReference>
<keyword evidence="1" id="KW-0479">Metal-binding</keyword>
<protein>
    <recommendedName>
        <fullName evidence="6">RING-type domain-containing protein</fullName>
    </recommendedName>
</protein>
<name>A0A7S3YEZ9_9EUKA</name>
<reference evidence="7" key="1">
    <citation type="submission" date="2021-01" db="EMBL/GenBank/DDBJ databases">
        <authorList>
            <person name="Corre E."/>
            <person name="Pelletier E."/>
            <person name="Niang G."/>
            <person name="Scheremetjew M."/>
            <person name="Finn R."/>
            <person name="Kale V."/>
            <person name="Holt S."/>
            <person name="Cochrane G."/>
            <person name="Meng A."/>
            <person name="Brown T."/>
            <person name="Cohen L."/>
        </authorList>
    </citation>
    <scope>NUCLEOTIDE SEQUENCE</scope>
    <source>
        <strain evidence="7">CCCM811</strain>
    </source>
</reference>
<dbReference type="SMART" id="SM00184">
    <property type="entry name" value="RING"/>
    <property type="match status" value="1"/>
</dbReference>
<dbReference type="PANTHER" id="PTHR45798:SF97">
    <property type="entry name" value="ALCOHOL-SENSITIVE RING FINGER PROTEIN 1"/>
    <property type="match status" value="1"/>
</dbReference>
<evidence type="ECO:0000256" key="3">
    <source>
        <dbReference type="ARBA" id="ARBA00022833"/>
    </source>
</evidence>
<dbReference type="EMBL" id="HBIV01005305">
    <property type="protein sequence ID" value="CAE0649667.1"/>
    <property type="molecule type" value="Transcribed_RNA"/>
</dbReference>
<keyword evidence="5" id="KW-0472">Membrane</keyword>
<evidence type="ECO:0000259" key="6">
    <source>
        <dbReference type="PROSITE" id="PS50089"/>
    </source>
</evidence>
<evidence type="ECO:0000256" key="2">
    <source>
        <dbReference type="ARBA" id="ARBA00022771"/>
    </source>
</evidence>
<gene>
    <name evidence="7" type="ORF">LGLO00237_LOCUS3792</name>
</gene>
<feature type="domain" description="RING-type" evidence="6">
    <location>
        <begin position="72"/>
        <end position="114"/>
    </location>
</feature>